<reference evidence="2" key="1">
    <citation type="submission" date="2016-10" db="EMBL/GenBank/DDBJ databases">
        <authorList>
            <person name="Varghese N."/>
        </authorList>
    </citation>
    <scope>NUCLEOTIDE SEQUENCE [LARGE SCALE GENOMIC DNA]</scope>
    <source>
        <strain evidence="2">DSM 24868</strain>
    </source>
</reference>
<dbReference type="OrthoDB" id="5149438at2"/>
<keyword evidence="2" id="KW-1185">Reference proteome</keyword>
<dbReference type="AlphaFoldDB" id="A0A1H6UBM5"/>
<evidence type="ECO:0000313" key="2">
    <source>
        <dbReference type="Proteomes" id="UP000183315"/>
    </source>
</evidence>
<protein>
    <submittedName>
        <fullName evidence="1">Uncharacterized protein</fullName>
    </submittedName>
</protein>
<evidence type="ECO:0000313" key="1">
    <source>
        <dbReference type="EMBL" id="SEI89813.1"/>
    </source>
</evidence>
<dbReference type="STRING" id="1043493.SAMN05421637_0344"/>
<gene>
    <name evidence="1" type="ORF">SAMN05421637_0344</name>
</gene>
<accession>A0A1H6UBM5</accession>
<sequence length="98" mass="10755">MPYLISSTAASDTIPATVTAEPPVIRESVRPAPVGARFPRGAWTPTRIVRVYRRALRPLHPVGARFPRLSPEQRAALTVALVPELAVRPRPVGARFPR</sequence>
<proteinExistence type="predicted"/>
<name>A0A1H6UBM5_9MICO</name>
<dbReference type="RefSeq" id="WP_042211925.1">
    <property type="nucleotide sequence ID" value="NZ_BBLU01000001.1"/>
</dbReference>
<organism evidence="1 2">
    <name type="scientific">Demequina mangrovi</name>
    <dbReference type="NCBI Taxonomy" id="1043493"/>
    <lineage>
        <taxon>Bacteria</taxon>
        <taxon>Bacillati</taxon>
        <taxon>Actinomycetota</taxon>
        <taxon>Actinomycetes</taxon>
        <taxon>Micrococcales</taxon>
        <taxon>Demequinaceae</taxon>
        <taxon>Demequina</taxon>
    </lineage>
</organism>
<dbReference type="Proteomes" id="UP000183315">
    <property type="component" value="Unassembled WGS sequence"/>
</dbReference>
<dbReference type="EMBL" id="FNZI01000001">
    <property type="protein sequence ID" value="SEI89813.1"/>
    <property type="molecule type" value="Genomic_DNA"/>
</dbReference>